<dbReference type="EMBL" id="JACJIG010000003">
    <property type="protein sequence ID" value="MBA8918686.1"/>
    <property type="molecule type" value="Genomic_DNA"/>
</dbReference>
<accession>A0ABR6B3I8</accession>
<gene>
    <name evidence="2" type="ORF">HNP39_002427</name>
</gene>
<evidence type="ECO:0000313" key="2">
    <source>
        <dbReference type="EMBL" id="MBA8918686.1"/>
    </source>
</evidence>
<evidence type="ECO:0000313" key="3">
    <source>
        <dbReference type="Proteomes" id="UP000517315"/>
    </source>
</evidence>
<protein>
    <submittedName>
        <fullName evidence="2">Uncharacterized protein</fullName>
    </submittedName>
</protein>
<reference evidence="2 3" key="1">
    <citation type="submission" date="2020-08" db="EMBL/GenBank/DDBJ databases">
        <title>Functional genomics of gut bacteria from endangered species of beetles.</title>
        <authorList>
            <person name="Carlos-Shanley C."/>
        </authorList>
    </citation>
    <scope>NUCLEOTIDE SEQUENCE [LARGE SCALE GENOMIC DNA]</scope>
    <source>
        <strain evidence="2 3">S00152</strain>
    </source>
</reference>
<organism evidence="2 3">
    <name type="scientific">Bacillus aerius</name>
    <dbReference type="NCBI Taxonomy" id="293388"/>
    <lineage>
        <taxon>Bacteria</taxon>
        <taxon>Bacillati</taxon>
        <taxon>Bacillota</taxon>
        <taxon>Bacilli</taxon>
        <taxon>Bacillales</taxon>
        <taxon>Bacillaceae</taxon>
        <taxon>Bacillus</taxon>
    </lineage>
</organism>
<comment type="caution">
    <text evidence="2">The sequence shown here is derived from an EMBL/GenBank/DDBJ whole genome shotgun (WGS) entry which is preliminary data.</text>
</comment>
<feature type="region of interest" description="Disordered" evidence="1">
    <location>
        <begin position="1"/>
        <end position="31"/>
    </location>
</feature>
<dbReference type="Proteomes" id="UP000517315">
    <property type="component" value="Unassembled WGS sequence"/>
</dbReference>
<proteinExistence type="predicted"/>
<evidence type="ECO:0000256" key="1">
    <source>
        <dbReference type="SAM" id="MobiDB-lite"/>
    </source>
</evidence>
<sequence length="31" mass="3251">MHSTVNGRMAGRNESGLLSEGGHPLGEKSIK</sequence>
<keyword evidence="3" id="KW-1185">Reference proteome</keyword>
<name>A0ABR6B3I8_9BACI</name>